<name>A0AAU8AYA8_9CAUD</name>
<organism evidence="1">
    <name type="scientific">Dulem virus 36</name>
    <dbReference type="NCBI Taxonomy" id="3145754"/>
    <lineage>
        <taxon>Viruses</taxon>
        <taxon>Duplodnaviria</taxon>
        <taxon>Heunggongvirae</taxon>
        <taxon>Uroviricota</taxon>
        <taxon>Caudoviricetes</taxon>
    </lineage>
</organism>
<dbReference type="EMBL" id="PP511521">
    <property type="protein sequence ID" value="XCD04997.1"/>
    <property type="molecule type" value="Genomic_DNA"/>
</dbReference>
<protein>
    <submittedName>
        <fullName evidence="1">Uncharacterized protein</fullName>
    </submittedName>
</protein>
<accession>A0AAU8AYA8</accession>
<reference evidence="1" key="1">
    <citation type="submission" date="2024-03" db="EMBL/GenBank/DDBJ databases">
        <title>Diverse circular DNA viruses in blood, oral, and fecal samples of captive lemurs.</title>
        <authorList>
            <person name="Paietta E.N."/>
            <person name="Kraberger S."/>
            <person name="Lund M.C."/>
            <person name="Custer J.M."/>
            <person name="Vargas K.M."/>
            <person name="Ehmke E.E."/>
            <person name="Yoder A.D."/>
            <person name="Varsani A."/>
        </authorList>
    </citation>
    <scope>NUCLEOTIDE SEQUENCE</scope>
    <source>
        <strain evidence="1">Duke_24FS_3</strain>
    </source>
</reference>
<proteinExistence type="predicted"/>
<sequence>MYSVRRTRYGYQINYHDSYFCCISHNIYNNIR</sequence>
<evidence type="ECO:0000313" key="1">
    <source>
        <dbReference type="EMBL" id="XCD04997.1"/>
    </source>
</evidence>